<keyword evidence="3" id="KW-1185">Reference proteome</keyword>
<gene>
    <name evidence="2" type="ORF">EV420DRAFT_1582328</name>
</gene>
<dbReference type="GeneID" id="85358249"/>
<dbReference type="EMBL" id="JAUEPS010000079">
    <property type="protein sequence ID" value="KAK0440034.1"/>
    <property type="molecule type" value="Genomic_DNA"/>
</dbReference>
<evidence type="ECO:0000313" key="3">
    <source>
        <dbReference type="Proteomes" id="UP001175211"/>
    </source>
</evidence>
<sequence>MGRFNVAILLIAVINYLRCILDVVQSLIDNPRTRCRSPNYIQENFNCVGRKCGMHCIRMCRLSRYALVISQGVRLGESWKDTGLVRDRLESEVFKEKRPVQLLLT</sequence>
<accession>A0AA39JEV1</accession>
<evidence type="ECO:0000256" key="1">
    <source>
        <dbReference type="SAM" id="SignalP"/>
    </source>
</evidence>
<protein>
    <recommendedName>
        <fullName evidence="4">Secreted protein</fullName>
    </recommendedName>
</protein>
<evidence type="ECO:0000313" key="2">
    <source>
        <dbReference type="EMBL" id="KAK0440034.1"/>
    </source>
</evidence>
<organism evidence="2 3">
    <name type="scientific">Armillaria tabescens</name>
    <name type="common">Ringless honey mushroom</name>
    <name type="synonym">Agaricus tabescens</name>
    <dbReference type="NCBI Taxonomy" id="1929756"/>
    <lineage>
        <taxon>Eukaryota</taxon>
        <taxon>Fungi</taxon>
        <taxon>Dikarya</taxon>
        <taxon>Basidiomycota</taxon>
        <taxon>Agaricomycotina</taxon>
        <taxon>Agaricomycetes</taxon>
        <taxon>Agaricomycetidae</taxon>
        <taxon>Agaricales</taxon>
        <taxon>Marasmiineae</taxon>
        <taxon>Physalacriaceae</taxon>
        <taxon>Desarmillaria</taxon>
    </lineage>
</organism>
<dbReference type="Proteomes" id="UP001175211">
    <property type="component" value="Unassembled WGS sequence"/>
</dbReference>
<feature type="chain" id="PRO_5041436671" description="Secreted protein" evidence="1">
    <location>
        <begin position="27"/>
        <end position="105"/>
    </location>
</feature>
<comment type="caution">
    <text evidence="2">The sequence shown here is derived from an EMBL/GenBank/DDBJ whole genome shotgun (WGS) entry which is preliminary data.</text>
</comment>
<reference evidence="2" key="1">
    <citation type="submission" date="2023-06" db="EMBL/GenBank/DDBJ databases">
        <authorList>
            <consortium name="Lawrence Berkeley National Laboratory"/>
            <person name="Ahrendt S."/>
            <person name="Sahu N."/>
            <person name="Indic B."/>
            <person name="Wong-Bajracharya J."/>
            <person name="Merenyi Z."/>
            <person name="Ke H.-M."/>
            <person name="Monk M."/>
            <person name="Kocsube S."/>
            <person name="Drula E."/>
            <person name="Lipzen A."/>
            <person name="Balint B."/>
            <person name="Henrissat B."/>
            <person name="Andreopoulos B."/>
            <person name="Martin F.M."/>
            <person name="Harder C.B."/>
            <person name="Rigling D."/>
            <person name="Ford K.L."/>
            <person name="Foster G.D."/>
            <person name="Pangilinan J."/>
            <person name="Papanicolaou A."/>
            <person name="Barry K."/>
            <person name="LaButti K."/>
            <person name="Viragh M."/>
            <person name="Koriabine M."/>
            <person name="Yan M."/>
            <person name="Riley R."/>
            <person name="Champramary S."/>
            <person name="Plett K.L."/>
            <person name="Tsai I.J."/>
            <person name="Slot J."/>
            <person name="Sipos G."/>
            <person name="Plett J."/>
            <person name="Nagy L.G."/>
            <person name="Grigoriev I.V."/>
        </authorList>
    </citation>
    <scope>NUCLEOTIDE SEQUENCE</scope>
    <source>
        <strain evidence="2">CCBAS 213</strain>
    </source>
</reference>
<keyword evidence="1" id="KW-0732">Signal</keyword>
<feature type="signal peptide" evidence="1">
    <location>
        <begin position="1"/>
        <end position="26"/>
    </location>
</feature>
<name>A0AA39JEV1_ARMTA</name>
<dbReference type="AlphaFoldDB" id="A0AA39JEV1"/>
<evidence type="ECO:0008006" key="4">
    <source>
        <dbReference type="Google" id="ProtNLM"/>
    </source>
</evidence>
<proteinExistence type="predicted"/>
<dbReference type="RefSeq" id="XP_060323483.1">
    <property type="nucleotide sequence ID" value="XM_060474701.1"/>
</dbReference>